<dbReference type="SUPFAM" id="SSF53955">
    <property type="entry name" value="Lysozyme-like"/>
    <property type="match status" value="1"/>
</dbReference>
<evidence type="ECO:0000313" key="4">
    <source>
        <dbReference type="Proteomes" id="UP000182840"/>
    </source>
</evidence>
<dbReference type="CDD" id="cd13399">
    <property type="entry name" value="Slt35-like"/>
    <property type="match status" value="1"/>
</dbReference>
<dbReference type="InterPro" id="IPR031304">
    <property type="entry name" value="SLT_2"/>
</dbReference>
<protein>
    <submittedName>
        <fullName evidence="3">Murein transglycosylase</fullName>
    </submittedName>
</protein>
<evidence type="ECO:0000259" key="2">
    <source>
        <dbReference type="Pfam" id="PF13406"/>
    </source>
</evidence>
<dbReference type="GO" id="GO:0009253">
    <property type="term" value="P:peptidoglycan catabolic process"/>
    <property type="evidence" value="ECO:0007669"/>
    <property type="project" value="TreeGrafter"/>
</dbReference>
<gene>
    <name evidence="3" type="ORF">BSQ44_00430</name>
</gene>
<keyword evidence="1" id="KW-0732">Signal</keyword>
<dbReference type="Gene3D" id="1.10.8.350">
    <property type="entry name" value="Bacterial muramidase"/>
    <property type="match status" value="1"/>
</dbReference>
<feature type="chain" id="PRO_5012273051" evidence="1">
    <location>
        <begin position="24"/>
        <end position="268"/>
    </location>
</feature>
<dbReference type="Proteomes" id="UP000182840">
    <property type="component" value="Chromosome"/>
</dbReference>
<dbReference type="OrthoDB" id="9808544at2"/>
<dbReference type="KEGG" id="meso:BSQ44_00430"/>
<feature type="signal peptide" evidence="1">
    <location>
        <begin position="1"/>
        <end position="23"/>
    </location>
</feature>
<sequence length="268" mass="28004">MPKGGIFAAALLALGLATGTAHAATCGNTSAGFDNWKQQMAGEAARAGVGQRGLAALQGARYSQSTINADRGQKSFKYSLEKFMQVRGATTIVAKGKRLKAQNAKLFANLEARYGVPAGPLIAIWGMETAFGGFMGDTNLISATATLAYDCRRSEFFTGHLIAALQLVDRGVVSGNSVGAKHGELGQTQFLPGSILRYGVDGDGNGRIDLVGSTADALASTANFLRAHGWRAGAGYQPGQPNYRAIQGWNAATVYQKAIAIMAQQIDG</sequence>
<organism evidence="3 4">
    <name type="scientific">Aquibium oceanicum</name>
    <dbReference type="NCBI Taxonomy" id="1670800"/>
    <lineage>
        <taxon>Bacteria</taxon>
        <taxon>Pseudomonadati</taxon>
        <taxon>Pseudomonadota</taxon>
        <taxon>Alphaproteobacteria</taxon>
        <taxon>Hyphomicrobiales</taxon>
        <taxon>Phyllobacteriaceae</taxon>
        <taxon>Aquibium</taxon>
    </lineage>
</organism>
<dbReference type="Pfam" id="PF13406">
    <property type="entry name" value="SLT_2"/>
    <property type="match status" value="1"/>
</dbReference>
<accession>A0A1L3SKR2</accession>
<dbReference type="InterPro" id="IPR023346">
    <property type="entry name" value="Lysozyme-like_dom_sf"/>
</dbReference>
<evidence type="ECO:0000313" key="3">
    <source>
        <dbReference type="EMBL" id="APH70014.1"/>
    </source>
</evidence>
<dbReference type="Gene3D" id="1.10.530.10">
    <property type="match status" value="1"/>
</dbReference>
<keyword evidence="4" id="KW-1185">Reference proteome</keyword>
<dbReference type="GO" id="GO:0008933">
    <property type="term" value="F:peptidoglycan lytic transglycosylase activity"/>
    <property type="evidence" value="ECO:0007669"/>
    <property type="project" value="TreeGrafter"/>
</dbReference>
<reference evidence="4" key="1">
    <citation type="submission" date="2016-11" db="EMBL/GenBank/DDBJ databases">
        <title>Mesorhizobium oceanicum sp. nov., isolated from deep seawater in South China Sea.</title>
        <authorList>
            <person name="Fu G.-Y."/>
        </authorList>
    </citation>
    <scope>NUCLEOTIDE SEQUENCE [LARGE SCALE GENOMIC DNA]</scope>
    <source>
        <strain evidence="4">B7</strain>
    </source>
</reference>
<dbReference type="AlphaFoldDB" id="A0A1L3SKR2"/>
<dbReference type="PANTHER" id="PTHR30163:SF8">
    <property type="entry name" value="LYTIC MUREIN TRANSGLYCOSYLASE"/>
    <property type="match status" value="1"/>
</dbReference>
<dbReference type="InterPro" id="IPR043426">
    <property type="entry name" value="MltB-like"/>
</dbReference>
<dbReference type="RefSeq" id="WP_072601427.1">
    <property type="nucleotide sequence ID" value="NZ_CP018171.1"/>
</dbReference>
<evidence type="ECO:0000256" key="1">
    <source>
        <dbReference type="SAM" id="SignalP"/>
    </source>
</evidence>
<proteinExistence type="predicted"/>
<dbReference type="STRING" id="1670800.BSQ44_00430"/>
<dbReference type="PANTHER" id="PTHR30163">
    <property type="entry name" value="MEMBRANE-BOUND LYTIC MUREIN TRANSGLYCOSYLASE B"/>
    <property type="match status" value="1"/>
</dbReference>
<feature type="domain" description="Transglycosylase SLT" evidence="2">
    <location>
        <begin position="33"/>
        <end position="236"/>
    </location>
</feature>
<dbReference type="EMBL" id="CP018171">
    <property type="protein sequence ID" value="APH70014.1"/>
    <property type="molecule type" value="Genomic_DNA"/>
</dbReference>
<name>A0A1L3SKR2_9HYPH</name>